<reference evidence="1 2" key="1">
    <citation type="journal article" date="2018" name="BMC Genomics">
        <title>Genomic comparison of Trypanosoma conorhini and Trypanosoma rangeli to Trypanosoma cruzi strains of high and low virulence.</title>
        <authorList>
            <person name="Bradwell K.R."/>
            <person name="Koparde V.N."/>
            <person name="Matveyev A.V."/>
            <person name="Serrano M.G."/>
            <person name="Alves J.M."/>
            <person name="Parikh H."/>
            <person name="Huang B."/>
            <person name="Lee V."/>
            <person name="Espinosa-Alvarez O."/>
            <person name="Ortiz P.A."/>
            <person name="Costa-Martins A.G."/>
            <person name="Teixeira M.M."/>
            <person name="Buck G.A."/>
        </authorList>
    </citation>
    <scope>NUCLEOTIDE SEQUENCE [LARGE SCALE GENOMIC DNA]</scope>
    <source>
        <strain evidence="1 2">025E</strain>
    </source>
</reference>
<protein>
    <submittedName>
        <fullName evidence="1">Uncharacterized protein</fullName>
    </submittedName>
</protein>
<sequence length="117" mass="12830">MHICVIYLQEAERFITSLTKPSSPADVSAQYLEIQGILCLNQILNCILLLAVVGAGRRALGGAAFERPTTNAVDFPPNSRTRQRVSGISQLCEDFVQVKSSVKKKMPLHVQGNNAYI</sequence>
<name>A0A422MYV4_9TRYP</name>
<proteinExistence type="predicted"/>
<evidence type="ECO:0000313" key="1">
    <source>
        <dbReference type="EMBL" id="RNE98425.1"/>
    </source>
</evidence>
<dbReference type="RefSeq" id="XP_029223833.1">
    <property type="nucleotide sequence ID" value="XM_029376049.1"/>
</dbReference>
<gene>
    <name evidence="1" type="ORF">Tco025E_09225</name>
</gene>
<keyword evidence="2" id="KW-1185">Reference proteome</keyword>
<evidence type="ECO:0000313" key="2">
    <source>
        <dbReference type="Proteomes" id="UP000284403"/>
    </source>
</evidence>
<dbReference type="AlphaFoldDB" id="A0A422MYV4"/>
<comment type="caution">
    <text evidence="1">The sequence shown here is derived from an EMBL/GenBank/DDBJ whole genome shotgun (WGS) entry which is preliminary data.</text>
</comment>
<dbReference type="GeneID" id="40322836"/>
<dbReference type="Proteomes" id="UP000284403">
    <property type="component" value="Unassembled WGS sequence"/>
</dbReference>
<dbReference type="EMBL" id="MKKU01001036">
    <property type="protein sequence ID" value="RNE98425.1"/>
    <property type="molecule type" value="Genomic_DNA"/>
</dbReference>
<accession>A0A422MYV4</accession>
<organism evidence="1 2">
    <name type="scientific">Trypanosoma conorhini</name>
    <dbReference type="NCBI Taxonomy" id="83891"/>
    <lineage>
        <taxon>Eukaryota</taxon>
        <taxon>Discoba</taxon>
        <taxon>Euglenozoa</taxon>
        <taxon>Kinetoplastea</taxon>
        <taxon>Metakinetoplastina</taxon>
        <taxon>Trypanosomatida</taxon>
        <taxon>Trypanosomatidae</taxon>
        <taxon>Trypanosoma</taxon>
    </lineage>
</organism>